<dbReference type="SUPFAM" id="SSF53187">
    <property type="entry name" value="Zn-dependent exopeptidases"/>
    <property type="match status" value="1"/>
</dbReference>
<feature type="active site" description="Proton donor/acceptor" evidence="8">
    <location>
        <position position="375"/>
    </location>
</feature>
<dbReference type="SMART" id="SM00631">
    <property type="entry name" value="Zn_pept"/>
    <property type="match status" value="1"/>
</dbReference>
<name>A0ABR2WQV0_9FUNG</name>
<evidence type="ECO:0000256" key="2">
    <source>
        <dbReference type="ARBA" id="ARBA00005988"/>
    </source>
</evidence>
<dbReference type="Proteomes" id="UP001479436">
    <property type="component" value="Unassembled WGS sequence"/>
</dbReference>
<dbReference type="SUPFAM" id="SSF54897">
    <property type="entry name" value="Protease propeptides/inhibitors"/>
    <property type="match status" value="1"/>
</dbReference>
<dbReference type="CDD" id="cd03860">
    <property type="entry name" value="M14_CP_A-B_like"/>
    <property type="match status" value="1"/>
</dbReference>
<organism evidence="10 11">
    <name type="scientific">Basidiobolus ranarum</name>
    <dbReference type="NCBI Taxonomy" id="34480"/>
    <lineage>
        <taxon>Eukaryota</taxon>
        <taxon>Fungi</taxon>
        <taxon>Fungi incertae sedis</taxon>
        <taxon>Zoopagomycota</taxon>
        <taxon>Entomophthoromycotina</taxon>
        <taxon>Basidiobolomycetes</taxon>
        <taxon>Basidiobolales</taxon>
        <taxon>Basidiobolaceae</taxon>
        <taxon>Basidiobolus</taxon>
    </lineage>
</organism>
<dbReference type="EMBL" id="JASJQH010000534">
    <property type="protein sequence ID" value="KAK9763898.1"/>
    <property type="molecule type" value="Genomic_DNA"/>
</dbReference>
<evidence type="ECO:0000256" key="1">
    <source>
        <dbReference type="ARBA" id="ARBA00001947"/>
    </source>
</evidence>
<protein>
    <recommendedName>
        <fullName evidence="9">Peptidase M14 domain-containing protein</fullName>
    </recommendedName>
</protein>
<keyword evidence="7" id="KW-0482">Metalloprotease</keyword>
<dbReference type="Pfam" id="PF00246">
    <property type="entry name" value="Peptidase_M14"/>
    <property type="match status" value="1"/>
</dbReference>
<comment type="cofactor">
    <cofactor evidence="1">
        <name>Zn(2+)</name>
        <dbReference type="ChEBI" id="CHEBI:29105"/>
    </cofactor>
</comment>
<evidence type="ECO:0000256" key="5">
    <source>
        <dbReference type="ARBA" id="ARBA00022801"/>
    </source>
</evidence>
<dbReference type="PRINTS" id="PR00765">
    <property type="entry name" value="CRBOXYPTASEA"/>
</dbReference>
<evidence type="ECO:0000256" key="8">
    <source>
        <dbReference type="PROSITE-ProRule" id="PRU01379"/>
    </source>
</evidence>
<proteinExistence type="inferred from homology"/>
<sequence length="414" mass="47448">MYPILLLATYLISSIVFGLPTRVRYDSHKLIDLKRSPVTVKFVQERGYDIWKNSGQELHVRVISNELDLFKRFEYKVLIEDIQSKIDHEALLLRAQLFKRAVSDWHSSYHTYEDIVEWLDTLANTYPTLVKLVPSIGESIEGRDIPALHLTSSIGSNKKQFWFQGLQHAREWISGSSMQYLADSLVSEYPKDSSIKWILDNFEIIIIPVTNPDGYSYSWTTDRLWRKNRRLIYNNTYGVDLNRNWPDHWDQGGSSHNPQDDTYLGASPGSEPEVASLMKYYLQQPRIVGAIDFHAYGELIMWPYGWTQQKSPWDSAFTALGKGMKAAVTKINPENHYVPQMDATLYVASGGADDWFFGEQVTKKQGFITAGMTIELSPSSSSPGFIIPPERIIPVGKEVTAMVKYFIEHIDKTF</sequence>
<keyword evidence="5" id="KW-0378">Hydrolase</keyword>
<dbReference type="InterPro" id="IPR057246">
    <property type="entry name" value="CARBOXYPEPT_ZN_1"/>
</dbReference>
<keyword evidence="4" id="KW-0479">Metal-binding</keyword>
<keyword evidence="11" id="KW-1185">Reference proteome</keyword>
<dbReference type="InterPro" id="IPR000834">
    <property type="entry name" value="Peptidase_M14"/>
</dbReference>
<dbReference type="PROSITE" id="PS00132">
    <property type="entry name" value="CARBOXYPEPT_ZN_1"/>
    <property type="match status" value="1"/>
</dbReference>
<evidence type="ECO:0000256" key="6">
    <source>
        <dbReference type="ARBA" id="ARBA00022833"/>
    </source>
</evidence>
<gene>
    <name evidence="10" type="ORF">K7432_009037</name>
</gene>
<evidence type="ECO:0000259" key="9">
    <source>
        <dbReference type="PROSITE" id="PS52035"/>
    </source>
</evidence>
<keyword evidence="3" id="KW-0645">Protease</keyword>
<evidence type="ECO:0000313" key="10">
    <source>
        <dbReference type="EMBL" id="KAK9763898.1"/>
    </source>
</evidence>
<evidence type="ECO:0000256" key="4">
    <source>
        <dbReference type="ARBA" id="ARBA00022723"/>
    </source>
</evidence>
<evidence type="ECO:0000313" key="11">
    <source>
        <dbReference type="Proteomes" id="UP001479436"/>
    </source>
</evidence>
<comment type="caution">
    <text evidence="10">The sequence shown here is derived from an EMBL/GenBank/DDBJ whole genome shotgun (WGS) entry which is preliminary data.</text>
</comment>
<evidence type="ECO:0000256" key="3">
    <source>
        <dbReference type="ARBA" id="ARBA00022670"/>
    </source>
</evidence>
<feature type="domain" description="Peptidase M14" evidence="9">
    <location>
        <begin position="108"/>
        <end position="410"/>
    </location>
</feature>
<accession>A0ABR2WQV0</accession>
<comment type="similarity">
    <text evidence="2 8">Belongs to the peptidase M14 family.</text>
</comment>
<reference evidence="10 11" key="1">
    <citation type="submission" date="2023-04" db="EMBL/GenBank/DDBJ databases">
        <title>Genome of Basidiobolus ranarum AG-B5.</title>
        <authorList>
            <person name="Stajich J.E."/>
            <person name="Carter-House D."/>
            <person name="Gryganskyi A."/>
        </authorList>
    </citation>
    <scope>NUCLEOTIDE SEQUENCE [LARGE SCALE GENOMIC DNA]</scope>
    <source>
        <strain evidence="10 11">AG-B5</strain>
    </source>
</reference>
<evidence type="ECO:0000256" key="7">
    <source>
        <dbReference type="ARBA" id="ARBA00023049"/>
    </source>
</evidence>
<dbReference type="PANTHER" id="PTHR11705">
    <property type="entry name" value="PROTEASE FAMILY M14 CARBOXYPEPTIDASE A,B"/>
    <property type="match status" value="1"/>
</dbReference>
<dbReference type="PANTHER" id="PTHR11705:SF143">
    <property type="entry name" value="SLL0236 PROTEIN"/>
    <property type="match status" value="1"/>
</dbReference>
<dbReference type="PROSITE" id="PS52035">
    <property type="entry name" value="PEPTIDASE_M14"/>
    <property type="match status" value="1"/>
</dbReference>
<keyword evidence="6" id="KW-0862">Zinc</keyword>
<dbReference type="Gene3D" id="3.40.630.10">
    <property type="entry name" value="Zn peptidases"/>
    <property type="match status" value="1"/>
</dbReference>